<gene>
    <name evidence="2" type="ORF">bsdcttw_00510</name>
</gene>
<feature type="coiled-coil region" evidence="1">
    <location>
        <begin position="267"/>
        <end position="328"/>
    </location>
</feature>
<feature type="coiled-coil region" evidence="1">
    <location>
        <begin position="357"/>
        <end position="384"/>
    </location>
</feature>
<name>A0A7I8DF26_9FIRM</name>
<keyword evidence="3" id="KW-1185">Reference proteome</keyword>
<evidence type="ECO:0000256" key="1">
    <source>
        <dbReference type="SAM" id="Coils"/>
    </source>
</evidence>
<evidence type="ECO:0000313" key="3">
    <source>
        <dbReference type="Proteomes" id="UP000515703"/>
    </source>
</evidence>
<proteinExistence type="predicted"/>
<reference evidence="2 3" key="2">
    <citation type="submission" date="2020-08" db="EMBL/GenBank/DDBJ databases">
        <authorList>
            <person name="Ueki A."/>
            <person name="Tonouchi A."/>
        </authorList>
    </citation>
    <scope>NUCLEOTIDE SEQUENCE [LARGE SCALE GENOMIC DNA]</scope>
    <source>
        <strain evidence="2 3">CTTW</strain>
    </source>
</reference>
<accession>A0A7I8DF26</accession>
<feature type="coiled-coil region" evidence="1">
    <location>
        <begin position="170"/>
        <end position="197"/>
    </location>
</feature>
<organism evidence="2 3">
    <name type="scientific">Anaerocolumna chitinilytica</name>
    <dbReference type="NCBI Taxonomy" id="1727145"/>
    <lineage>
        <taxon>Bacteria</taxon>
        <taxon>Bacillati</taxon>
        <taxon>Bacillota</taxon>
        <taxon>Clostridia</taxon>
        <taxon>Lachnospirales</taxon>
        <taxon>Lachnospiraceae</taxon>
        <taxon>Anaerocolumna</taxon>
    </lineage>
</organism>
<reference evidence="2 3" key="1">
    <citation type="submission" date="2020-08" db="EMBL/GenBank/DDBJ databases">
        <title>Draft genome sequencing of an Anaerocolumna strain isolated from anoxic soil subjected to BSD treatment.</title>
        <authorList>
            <person name="Uek A."/>
            <person name="Tonouchi A."/>
        </authorList>
    </citation>
    <scope>NUCLEOTIDE SEQUENCE [LARGE SCALE GENOMIC DNA]</scope>
    <source>
        <strain evidence="2 3">CTTW</strain>
    </source>
</reference>
<dbReference type="AlphaFoldDB" id="A0A7I8DF26"/>
<sequence length="803" mass="90798">MKKKERGIITVFLSVLLLAVLALILTTLEAVRLKGGYVQADRAFNTAIDSVFAGYYAPLYEEYHIFGLDTGFGSKEANYNTLSDTIKTYMEYTFLPRKGMDKLPITLPSSFEPFGITIDKMNITSSETLMDKGGELFTGQACEYMKYKVAENGIKNLLERLDFIDRTQKTGEILEKKQEAEETAAELEGKVLLLMEAIDGFEMKKHGVQTEGDMVKIKDSFVKKLWTKTVDRNSLGIDNDWLFQSVKSNYINPLTNIGEAKKQLMRLEGCKIKLEAAQKELVELLAVNTSNFTRKEKKAHNARIEKARQASESYIKEEQEIIESLNREGDYLIGLIKKEKESISKALNVLDEMQPLNEEVKKKAEKYIEALNQYREETKEEASNIPGDLDNPDISTGEGIQFNFDEMKKCLIESKTVIENYLAQSDLTITSSYDSKGHMSKLEMYENCINNLDFTPLKFNYTGCMKPKDSTSFFEGLNRILGKGLLELVVKDTDAVSENVINTAELPSVIMNTAIGTSEGNEPAKKFSLDNKRDVYLPVFSFLNDSKVKENGSKLLANILYMEYIKEHFGDYLKGAKNGKRVLSYEKEYILGDEEKDVNNLKEVVNKIVLLRSLTDTITLLADAKSREEAQVMAAGFVGFTGMPAIIEAVKYIILVTWGFSEALVDTAAIFSGKGVQIIKQKKDFSLGLTDIFGLTKQKILEKAGCLKGDTGEPGYGGYETYLDIFLLLENKEDKIYRSMDIIQENLRVGYEEGFSIKNCLAGFTAEGEFKMESRYIDFPFITKDKELVDGVYHYHIKKEYVY</sequence>
<evidence type="ECO:0000313" key="2">
    <source>
        <dbReference type="EMBL" id="BCJ97010.1"/>
    </source>
</evidence>
<dbReference type="RefSeq" id="WP_185257481.1">
    <property type="nucleotide sequence ID" value="NZ_AP023368.1"/>
</dbReference>
<protein>
    <submittedName>
        <fullName evidence="2">Uncharacterized protein</fullName>
    </submittedName>
</protein>
<dbReference type="EMBL" id="AP023368">
    <property type="protein sequence ID" value="BCJ97010.1"/>
    <property type="molecule type" value="Genomic_DNA"/>
</dbReference>
<dbReference type="InterPro" id="IPR043756">
    <property type="entry name" value="DUF5702"/>
</dbReference>
<dbReference type="KEGG" id="acht:bsdcttw_00510"/>
<dbReference type="Pfam" id="PF18960">
    <property type="entry name" value="DUF5702"/>
    <property type="match status" value="1"/>
</dbReference>
<keyword evidence="1" id="KW-0175">Coiled coil</keyword>
<dbReference type="Proteomes" id="UP000515703">
    <property type="component" value="Chromosome"/>
</dbReference>